<dbReference type="PROSITE" id="PS00108">
    <property type="entry name" value="PROTEIN_KINASE_ST"/>
    <property type="match status" value="1"/>
</dbReference>
<organism evidence="9 10">
    <name type="scientific">Hesseltinella vesiculosa</name>
    <dbReference type="NCBI Taxonomy" id="101127"/>
    <lineage>
        <taxon>Eukaryota</taxon>
        <taxon>Fungi</taxon>
        <taxon>Fungi incertae sedis</taxon>
        <taxon>Mucoromycota</taxon>
        <taxon>Mucoromycotina</taxon>
        <taxon>Mucoromycetes</taxon>
        <taxon>Mucorales</taxon>
        <taxon>Cunninghamellaceae</taxon>
        <taxon>Hesseltinella</taxon>
    </lineage>
</organism>
<dbReference type="GO" id="GO:0005737">
    <property type="term" value="C:cytoplasm"/>
    <property type="evidence" value="ECO:0007669"/>
    <property type="project" value="TreeGrafter"/>
</dbReference>
<dbReference type="PROSITE" id="PS50011">
    <property type="entry name" value="PROTEIN_KINASE_DOM"/>
    <property type="match status" value="1"/>
</dbReference>
<keyword evidence="2" id="KW-0723">Serine/threonine-protein kinase</keyword>
<dbReference type="Gene3D" id="1.10.510.10">
    <property type="entry name" value="Transferase(Phosphotransferase) domain 1"/>
    <property type="match status" value="1"/>
</dbReference>
<dbReference type="STRING" id="101127.A0A1X2GGS5"/>
<gene>
    <name evidence="9" type="ORF">DM01DRAFT_1306329</name>
</gene>
<dbReference type="PROSITE" id="PS00107">
    <property type="entry name" value="PROTEIN_KINASE_ATP"/>
    <property type="match status" value="1"/>
</dbReference>
<protein>
    <submittedName>
        <fullName evidence="9">Pkinase-domain-containing protein</fullName>
    </submittedName>
</protein>
<dbReference type="OrthoDB" id="504170at2759"/>
<keyword evidence="3" id="KW-0808">Transferase</keyword>
<comment type="similarity">
    <text evidence="1">Belongs to the protein kinase superfamily. CAMK Ser/Thr protein kinase family. NIM1 subfamily.</text>
</comment>
<dbReference type="InterPro" id="IPR011009">
    <property type="entry name" value="Kinase-like_dom_sf"/>
</dbReference>
<dbReference type="InterPro" id="IPR000719">
    <property type="entry name" value="Prot_kinase_dom"/>
</dbReference>
<dbReference type="GO" id="GO:0004674">
    <property type="term" value="F:protein serine/threonine kinase activity"/>
    <property type="evidence" value="ECO:0007669"/>
    <property type="project" value="UniProtKB-KW"/>
</dbReference>
<dbReference type="AlphaFoldDB" id="A0A1X2GGS5"/>
<evidence type="ECO:0000256" key="7">
    <source>
        <dbReference type="PROSITE-ProRule" id="PRU10141"/>
    </source>
</evidence>
<evidence type="ECO:0000259" key="8">
    <source>
        <dbReference type="PROSITE" id="PS50011"/>
    </source>
</evidence>
<keyword evidence="5 9" id="KW-0418">Kinase</keyword>
<comment type="caution">
    <text evidence="9">The sequence shown here is derived from an EMBL/GenBank/DDBJ whole genome shotgun (WGS) entry which is preliminary data.</text>
</comment>
<proteinExistence type="inferred from homology"/>
<accession>A0A1X2GGS5</accession>
<dbReference type="PANTHER" id="PTHR24346">
    <property type="entry name" value="MAP/MICROTUBULE AFFINITY-REGULATING KINASE"/>
    <property type="match status" value="1"/>
</dbReference>
<feature type="domain" description="Protein kinase" evidence="8">
    <location>
        <begin position="27"/>
        <end position="282"/>
    </location>
</feature>
<feature type="binding site" evidence="7">
    <location>
        <position position="56"/>
    </location>
    <ligand>
        <name>ATP</name>
        <dbReference type="ChEBI" id="CHEBI:30616"/>
    </ligand>
</feature>
<dbReference type="InterPro" id="IPR008271">
    <property type="entry name" value="Ser/Thr_kinase_AS"/>
</dbReference>
<sequence length="678" mass="76604">MHLLPIAVRKRPSNMNHRRKPAMLGNYLPVKTIGRGVSGCVKLAANVHTGEQVAIKIISRKLMKESIAVSRAVERELAVLQLLHHPNLVDLRHVMQDEQNVYFVMEYLNGGDLYRQLLHKRRFSEQEAKNIFLQLMHALQWCHKHQICHRDIKLENILLDQTKKNIKISDFGMATMQSPDSPLNTSCGSPHYASPEIVRGIPYFGPSSDIWSSGVVLYLLLCGHHPFDDKRTGRLLSKIKSGIYHPLPRDVSPQVKDLIARMLMVDPCKRITIAEILTHPWLQANPEKLRPCSDDCAQSPDSIAQPLVTNACDIEGWIWKTMTILWCDMPEEMILHALTSHEPNAQKQTYRLLRDRGQRIATDAEKRQSIVRNPALPSSDTTATLSSYTTALEDLITESNLSTSSTLCCEPDVFNSPINMTTSRAGQPPTPSPSYQRKCRSLPGNQRRSNSLLLTTSLYASPFHQDMVGLHSDLPHFSHTYVDRSFERSLVNVAASQPMTPASFISTSGFNMPFQTSISSSLKLSHSAAPNFIQDTMQLCKNIYHQTQSFFQSLFHSDQYPKIYSIPSLAKNEWDVAGQFNHVLQKHFFGSLSHRGNGYGQSTWTGSIQSSRDPSKALEILCYIPTAVNRKKCMNANFVLVRGDQMLMKSAMDRLSAVMLEYERDMFIVTQANGWNML</sequence>
<dbReference type="SUPFAM" id="SSF56112">
    <property type="entry name" value="Protein kinase-like (PK-like)"/>
    <property type="match status" value="1"/>
</dbReference>
<reference evidence="9 10" key="1">
    <citation type="submission" date="2016-07" db="EMBL/GenBank/DDBJ databases">
        <title>Pervasive Adenine N6-methylation of Active Genes in Fungi.</title>
        <authorList>
            <consortium name="DOE Joint Genome Institute"/>
            <person name="Mondo S.J."/>
            <person name="Dannebaum R.O."/>
            <person name="Kuo R.C."/>
            <person name="Labutti K."/>
            <person name="Haridas S."/>
            <person name="Kuo A."/>
            <person name="Salamov A."/>
            <person name="Ahrendt S.R."/>
            <person name="Lipzen A."/>
            <person name="Sullivan W."/>
            <person name="Andreopoulos W.B."/>
            <person name="Clum A."/>
            <person name="Lindquist E."/>
            <person name="Daum C."/>
            <person name="Ramamoorthy G.K."/>
            <person name="Gryganskyi A."/>
            <person name="Culley D."/>
            <person name="Magnuson J.K."/>
            <person name="James T.Y."/>
            <person name="O'Malley M.A."/>
            <person name="Stajich J.E."/>
            <person name="Spatafora J.W."/>
            <person name="Visel A."/>
            <person name="Grigoriev I.V."/>
        </authorList>
    </citation>
    <scope>NUCLEOTIDE SEQUENCE [LARGE SCALE GENOMIC DNA]</scope>
    <source>
        <strain evidence="9 10">NRRL 3301</strain>
    </source>
</reference>
<dbReference type="EMBL" id="MCGT01000016">
    <property type="protein sequence ID" value="ORX53259.1"/>
    <property type="molecule type" value="Genomic_DNA"/>
</dbReference>
<dbReference type="InterPro" id="IPR017441">
    <property type="entry name" value="Protein_kinase_ATP_BS"/>
</dbReference>
<dbReference type="Pfam" id="PF00069">
    <property type="entry name" value="Pkinase"/>
    <property type="match status" value="1"/>
</dbReference>
<evidence type="ECO:0000313" key="10">
    <source>
        <dbReference type="Proteomes" id="UP000242146"/>
    </source>
</evidence>
<evidence type="ECO:0000313" key="9">
    <source>
        <dbReference type="EMBL" id="ORX53259.1"/>
    </source>
</evidence>
<evidence type="ECO:0000256" key="4">
    <source>
        <dbReference type="ARBA" id="ARBA00022741"/>
    </source>
</evidence>
<dbReference type="FunFam" id="3.30.200.20:FF:000042">
    <property type="entry name" value="Aurora kinase A"/>
    <property type="match status" value="1"/>
</dbReference>
<dbReference type="FunFam" id="1.10.510.10:FF:000571">
    <property type="entry name" value="Maternal embryonic leucine zipper kinase"/>
    <property type="match status" value="1"/>
</dbReference>
<dbReference type="PANTHER" id="PTHR24346:SF82">
    <property type="entry name" value="KP78A-RELATED"/>
    <property type="match status" value="1"/>
</dbReference>
<keyword evidence="4 7" id="KW-0547">Nucleotide-binding</keyword>
<evidence type="ECO:0000256" key="5">
    <source>
        <dbReference type="ARBA" id="ARBA00022777"/>
    </source>
</evidence>
<dbReference type="SMART" id="SM00220">
    <property type="entry name" value="S_TKc"/>
    <property type="match status" value="1"/>
</dbReference>
<evidence type="ECO:0000256" key="3">
    <source>
        <dbReference type="ARBA" id="ARBA00022679"/>
    </source>
</evidence>
<dbReference type="GO" id="GO:0035556">
    <property type="term" value="P:intracellular signal transduction"/>
    <property type="evidence" value="ECO:0007669"/>
    <property type="project" value="TreeGrafter"/>
</dbReference>
<keyword evidence="10" id="KW-1185">Reference proteome</keyword>
<dbReference type="GO" id="GO:0005524">
    <property type="term" value="F:ATP binding"/>
    <property type="evidence" value="ECO:0007669"/>
    <property type="project" value="UniProtKB-UniRule"/>
</dbReference>
<evidence type="ECO:0000256" key="6">
    <source>
        <dbReference type="ARBA" id="ARBA00022840"/>
    </source>
</evidence>
<evidence type="ECO:0000256" key="2">
    <source>
        <dbReference type="ARBA" id="ARBA00022527"/>
    </source>
</evidence>
<evidence type="ECO:0000256" key="1">
    <source>
        <dbReference type="ARBA" id="ARBA00010791"/>
    </source>
</evidence>
<name>A0A1X2GGS5_9FUNG</name>
<keyword evidence="6 7" id="KW-0067">ATP-binding</keyword>
<dbReference type="Proteomes" id="UP000242146">
    <property type="component" value="Unassembled WGS sequence"/>
</dbReference>